<name>A0A0A1MNY1_RHIZD</name>
<dbReference type="NCBIfam" id="TIGR00296">
    <property type="entry name" value="TIGR00296 family protein"/>
    <property type="match status" value="1"/>
</dbReference>
<proteinExistence type="predicted"/>
<dbReference type="Pfam" id="PF01871">
    <property type="entry name" value="AMMECR1"/>
    <property type="match status" value="1"/>
</dbReference>
<dbReference type="Proteomes" id="UP000242381">
    <property type="component" value="Unassembled WGS sequence"/>
</dbReference>
<evidence type="ECO:0000313" key="2">
    <source>
        <dbReference type="EMBL" id="ORE18470.1"/>
    </source>
</evidence>
<protein>
    <submittedName>
        <fullName evidence="2">DUF51 family protein</fullName>
    </submittedName>
</protein>
<organism evidence="2 3">
    <name type="scientific">Rhizopus microsporus</name>
    <dbReference type="NCBI Taxonomy" id="58291"/>
    <lineage>
        <taxon>Eukaryota</taxon>
        <taxon>Fungi</taxon>
        <taxon>Fungi incertae sedis</taxon>
        <taxon>Mucoromycota</taxon>
        <taxon>Mucoromycotina</taxon>
        <taxon>Mucoromycetes</taxon>
        <taxon>Mucorales</taxon>
        <taxon>Mucorineae</taxon>
        <taxon>Rhizopodaceae</taxon>
        <taxon>Rhizopus</taxon>
    </lineage>
</organism>
<dbReference type="PROSITE" id="PS51112">
    <property type="entry name" value="AMMECR1"/>
    <property type="match status" value="1"/>
</dbReference>
<feature type="domain" description="AMMECR1" evidence="1">
    <location>
        <begin position="1"/>
        <end position="194"/>
    </location>
</feature>
<dbReference type="VEuPathDB" id="FungiDB:BCV72DRAFT_196993"/>
<sequence>MSSAVVVSEKHVRFCFEALMAHLKEKPYPKPDFPDDAYPLFVTWHIQSHGEQRLRGCIGNFNAQKLHNGLLKYALISALKDSRFPPIRLAEIPRLSCAVSLLVNFEKAEDYLDWEIGVHGIWIEFTQVNGEKDTATYLPEVMVEQKWTKEEAIHSLLRKGGYYGKITQEYCQTSIVLTRYQSQKKEISYKELFD</sequence>
<dbReference type="InterPro" id="IPR027485">
    <property type="entry name" value="AMMECR1_N"/>
</dbReference>
<dbReference type="Gene3D" id="3.30.700.20">
    <property type="entry name" value="Hypothetical protein ph0010, domain 1"/>
    <property type="match status" value="1"/>
</dbReference>
<accession>A0A0A1MNY1</accession>
<dbReference type="InterPro" id="IPR023473">
    <property type="entry name" value="AMMECR1"/>
</dbReference>
<reference evidence="2 3" key="1">
    <citation type="journal article" date="2016" name="Proc. Natl. Acad. Sci. U.S.A.">
        <title>Lipid metabolic changes in an early divergent fungus govern the establishment of a mutualistic symbiosis with endobacteria.</title>
        <authorList>
            <person name="Lastovetsky O.A."/>
            <person name="Gaspar M.L."/>
            <person name="Mondo S.J."/>
            <person name="LaButti K.M."/>
            <person name="Sandor L."/>
            <person name="Grigoriev I.V."/>
            <person name="Henry S.A."/>
            <person name="Pawlowska T.E."/>
        </authorList>
    </citation>
    <scope>NUCLEOTIDE SEQUENCE [LARGE SCALE GENOMIC DNA]</scope>
    <source>
        <strain evidence="2 3">ATCC 11559</strain>
    </source>
</reference>
<gene>
    <name evidence="2" type="ORF">BCV71DRAFT_115240</name>
</gene>
<dbReference type="OMA" id="TNEAFPL"/>
<dbReference type="InterPro" id="IPR002733">
    <property type="entry name" value="AMMECR1_domain"/>
</dbReference>
<dbReference type="InterPro" id="IPR036071">
    <property type="entry name" value="AMMECR1_dom_sf"/>
</dbReference>
<evidence type="ECO:0000313" key="3">
    <source>
        <dbReference type="Proteomes" id="UP000242381"/>
    </source>
</evidence>
<dbReference type="SUPFAM" id="SSF143447">
    <property type="entry name" value="AMMECR1-like"/>
    <property type="match status" value="1"/>
</dbReference>
<evidence type="ECO:0000259" key="1">
    <source>
        <dbReference type="PROSITE" id="PS51112"/>
    </source>
</evidence>
<dbReference type="AlphaFoldDB" id="A0A0A1MNY1"/>
<dbReference type="PANTHER" id="PTHR13016">
    <property type="entry name" value="AMMECR1 HOMOLOG"/>
    <property type="match status" value="1"/>
</dbReference>
<dbReference type="EMBL" id="KV921329">
    <property type="protein sequence ID" value="ORE18470.1"/>
    <property type="molecule type" value="Genomic_DNA"/>
</dbReference>
<dbReference type="PANTHER" id="PTHR13016:SF0">
    <property type="entry name" value="AMME SYNDROME CANDIDATE GENE 1 PROTEIN"/>
    <property type="match status" value="1"/>
</dbReference>